<evidence type="ECO:0000313" key="10">
    <source>
        <dbReference type="EMBL" id="ENN81540.1"/>
    </source>
</evidence>
<feature type="region of interest" description="Disordered" evidence="7">
    <location>
        <begin position="137"/>
        <end position="159"/>
    </location>
</feature>
<name>N6UIJ5_DENPD</name>
<evidence type="ECO:0000256" key="7">
    <source>
        <dbReference type="SAM" id="MobiDB-lite"/>
    </source>
</evidence>
<dbReference type="InterPro" id="IPR016314">
    <property type="entry name" value="Cdc6/18"/>
</dbReference>
<dbReference type="InterPro" id="IPR036388">
    <property type="entry name" value="WH-like_DNA-bd_sf"/>
</dbReference>
<dbReference type="InterPro" id="IPR003593">
    <property type="entry name" value="AAA+_ATPase"/>
</dbReference>
<evidence type="ECO:0000313" key="13">
    <source>
        <dbReference type="Proteomes" id="UP000019118"/>
    </source>
</evidence>
<evidence type="ECO:0000259" key="9">
    <source>
        <dbReference type="SMART" id="SM01074"/>
    </source>
</evidence>
<evidence type="ECO:0008006" key="15">
    <source>
        <dbReference type="Google" id="ProtNLM"/>
    </source>
</evidence>
<feature type="compositionally biased region" description="Polar residues" evidence="7">
    <location>
        <begin position="140"/>
        <end position="155"/>
    </location>
</feature>
<evidence type="ECO:0000313" key="11">
    <source>
        <dbReference type="EMBL" id="ERL91806.1"/>
    </source>
</evidence>
<dbReference type="SMART" id="SM01074">
    <property type="entry name" value="Cdc6_C"/>
    <property type="match status" value="1"/>
</dbReference>
<dbReference type="PANTHER" id="PTHR10763">
    <property type="entry name" value="CELL DIVISION CONTROL PROTEIN 6-RELATED"/>
    <property type="match status" value="1"/>
</dbReference>
<dbReference type="PIRSF" id="PIRSF001767">
    <property type="entry name" value="Cdc6"/>
    <property type="match status" value="1"/>
</dbReference>
<feature type="non-terminal residue" evidence="10">
    <location>
        <position position="1"/>
    </location>
</feature>
<evidence type="ECO:0000256" key="2">
    <source>
        <dbReference type="ARBA" id="ARBA00006184"/>
    </source>
</evidence>
<organism evidence="10">
    <name type="scientific">Dendroctonus ponderosae</name>
    <name type="common">Mountain pine beetle</name>
    <dbReference type="NCBI Taxonomy" id="77166"/>
    <lineage>
        <taxon>Eukaryota</taxon>
        <taxon>Metazoa</taxon>
        <taxon>Ecdysozoa</taxon>
        <taxon>Arthropoda</taxon>
        <taxon>Hexapoda</taxon>
        <taxon>Insecta</taxon>
        <taxon>Pterygota</taxon>
        <taxon>Neoptera</taxon>
        <taxon>Endopterygota</taxon>
        <taxon>Coleoptera</taxon>
        <taxon>Polyphaga</taxon>
        <taxon>Cucujiformia</taxon>
        <taxon>Curculionidae</taxon>
        <taxon>Scolytinae</taxon>
        <taxon>Dendroctonus</taxon>
    </lineage>
</organism>
<dbReference type="GO" id="GO:0016887">
    <property type="term" value="F:ATP hydrolysis activity"/>
    <property type="evidence" value="ECO:0007669"/>
    <property type="project" value="InterPro"/>
</dbReference>
<accession>N6UIJ5</accession>
<dbReference type="CDD" id="cd08768">
    <property type="entry name" value="Cdc6_C"/>
    <property type="match status" value="1"/>
</dbReference>
<evidence type="ECO:0000256" key="6">
    <source>
        <dbReference type="ARBA" id="ARBA00023306"/>
    </source>
</evidence>
<dbReference type="CDD" id="cd00009">
    <property type="entry name" value="AAA"/>
    <property type="match status" value="1"/>
</dbReference>
<dbReference type="GO" id="GO:0005634">
    <property type="term" value="C:nucleus"/>
    <property type="evidence" value="ECO:0007669"/>
    <property type="project" value="UniProtKB-SubCell"/>
</dbReference>
<feature type="compositionally biased region" description="Low complexity" evidence="7">
    <location>
        <begin position="1"/>
        <end position="10"/>
    </location>
</feature>
<keyword evidence="3" id="KW-0132">Cell division</keyword>
<dbReference type="SUPFAM" id="SSF46785">
    <property type="entry name" value="Winged helix' DNA-binding domain"/>
    <property type="match status" value="1"/>
</dbReference>
<reference evidence="12" key="2">
    <citation type="submission" date="2024-08" db="UniProtKB">
        <authorList>
            <consortium name="EnsemblMetazoa"/>
        </authorList>
    </citation>
    <scope>IDENTIFICATION</scope>
</reference>
<evidence type="ECO:0000313" key="12">
    <source>
        <dbReference type="EnsemblMetazoa" id="XP_019773341.1"/>
    </source>
</evidence>
<dbReference type="OrthoDB" id="1926878at2759"/>
<dbReference type="EMBL" id="KB740085">
    <property type="protein sequence ID" value="ENN81540.1"/>
    <property type="molecule type" value="Genomic_DNA"/>
</dbReference>
<dbReference type="Gene3D" id="1.10.10.10">
    <property type="entry name" value="Winged helix-like DNA-binding domain superfamily/Winged helix DNA-binding domain"/>
    <property type="match status" value="1"/>
</dbReference>
<dbReference type="AlphaFoldDB" id="N6UIJ5"/>
<dbReference type="Gene3D" id="1.10.8.60">
    <property type="match status" value="1"/>
</dbReference>
<dbReference type="InterPro" id="IPR054425">
    <property type="entry name" value="Cdc6_ORC1-like_ATPase_lid"/>
</dbReference>
<keyword evidence="4" id="KW-0235">DNA replication</keyword>
<comment type="subcellular location">
    <subcellularLocation>
        <location evidence="1">Nucleus</location>
    </subcellularLocation>
</comment>
<dbReference type="InterPro" id="IPR027417">
    <property type="entry name" value="P-loop_NTPase"/>
</dbReference>
<feature type="region of interest" description="Disordered" evidence="7">
    <location>
        <begin position="1"/>
        <end position="36"/>
    </location>
</feature>
<dbReference type="Gene3D" id="3.40.50.300">
    <property type="entry name" value="P-loop containing nucleotide triphosphate hydrolases"/>
    <property type="match status" value="1"/>
</dbReference>
<evidence type="ECO:0000256" key="1">
    <source>
        <dbReference type="ARBA" id="ARBA00004123"/>
    </source>
</evidence>
<gene>
    <name evidence="12" type="primary">109546708</name>
    <name evidence="11" type="ORF">D910_09131</name>
    <name evidence="10" type="ORF">YQE_02069</name>
</gene>
<dbReference type="EMBL" id="KB632303">
    <property type="protein sequence ID" value="ERL91806.1"/>
    <property type="molecule type" value="Genomic_DNA"/>
</dbReference>
<evidence type="ECO:0000256" key="4">
    <source>
        <dbReference type="ARBA" id="ARBA00022705"/>
    </source>
</evidence>
<dbReference type="Pfam" id="PF09079">
    <property type="entry name" value="WHD_Cdc6"/>
    <property type="match status" value="1"/>
</dbReference>
<dbReference type="GO" id="GO:0051301">
    <property type="term" value="P:cell division"/>
    <property type="evidence" value="ECO:0007669"/>
    <property type="project" value="UniProtKB-KW"/>
</dbReference>
<feature type="domain" description="AAA+ ATPase" evidence="8">
    <location>
        <begin position="179"/>
        <end position="322"/>
    </location>
</feature>
<dbReference type="EnsemblMetazoa" id="XM_019917782.1">
    <property type="protein sequence ID" value="XP_019773341.1"/>
    <property type="gene ID" value="LOC109546708"/>
</dbReference>
<dbReference type="Pfam" id="PF22606">
    <property type="entry name" value="Cdc6-ORC-like_ATPase_lid"/>
    <property type="match status" value="1"/>
</dbReference>
<reference evidence="13 14" key="1">
    <citation type="journal article" date="2013" name="Genome Biol.">
        <title>Draft genome of the mountain pine beetle, Dendroctonus ponderosae Hopkins, a major forest pest.</title>
        <authorList>
            <person name="Keeling C.I."/>
            <person name="Yuen M.M."/>
            <person name="Liao N.Y."/>
            <person name="Docking T.R."/>
            <person name="Chan S.K."/>
            <person name="Taylor G.A."/>
            <person name="Palmquist D.L."/>
            <person name="Jackman S.D."/>
            <person name="Nguyen A."/>
            <person name="Li M."/>
            <person name="Henderson H."/>
            <person name="Janes J.K."/>
            <person name="Zhao Y."/>
            <person name="Pandoh P."/>
            <person name="Moore R."/>
            <person name="Sperling F.A."/>
            <person name="Huber D.P."/>
            <person name="Birol I."/>
            <person name="Jones S.J."/>
            <person name="Bohlmann J."/>
        </authorList>
    </citation>
    <scope>NUCLEOTIDE SEQUENCE</scope>
</reference>
<evidence type="ECO:0000313" key="14">
    <source>
        <dbReference type="Proteomes" id="UP000030742"/>
    </source>
</evidence>
<dbReference type="HOGENOM" id="CLU_012774_3_1_1"/>
<dbReference type="FunFam" id="3.40.50.300:FF:000547">
    <property type="entry name" value="Cell division control protein"/>
    <property type="match status" value="1"/>
</dbReference>
<dbReference type="SUPFAM" id="SSF52540">
    <property type="entry name" value="P-loop containing nucleoside triphosphate hydrolases"/>
    <property type="match status" value="1"/>
</dbReference>
<dbReference type="GO" id="GO:0033314">
    <property type="term" value="P:mitotic DNA replication checkpoint signaling"/>
    <property type="evidence" value="ECO:0007669"/>
    <property type="project" value="TreeGrafter"/>
</dbReference>
<evidence type="ECO:0000256" key="3">
    <source>
        <dbReference type="ARBA" id="ARBA00022618"/>
    </source>
</evidence>
<dbReference type="STRING" id="77166.N6UIJ5"/>
<dbReference type="InterPro" id="IPR015163">
    <property type="entry name" value="Cdc6_C"/>
</dbReference>
<keyword evidence="13" id="KW-1185">Reference proteome</keyword>
<dbReference type="GO" id="GO:0006270">
    <property type="term" value="P:DNA replication initiation"/>
    <property type="evidence" value="ECO:0007669"/>
    <property type="project" value="InterPro"/>
</dbReference>
<feature type="compositionally biased region" description="Basic and acidic residues" evidence="7">
    <location>
        <begin position="18"/>
        <end position="32"/>
    </location>
</feature>
<dbReference type="SMART" id="SM00382">
    <property type="entry name" value="AAA"/>
    <property type="match status" value="1"/>
</dbReference>
<dbReference type="Proteomes" id="UP000019118">
    <property type="component" value="Unassembled WGS sequence"/>
</dbReference>
<proteinExistence type="inferred from homology"/>
<dbReference type="Pfam" id="PF13401">
    <property type="entry name" value="AAA_22"/>
    <property type="match status" value="1"/>
</dbReference>
<comment type="similarity">
    <text evidence="2">Belongs to the CDC6/cdc18 family.</text>
</comment>
<dbReference type="KEGG" id="dpa:109546708"/>
<feature type="domain" description="Cdc6 C-terminal" evidence="9">
    <location>
        <begin position="447"/>
        <end position="527"/>
    </location>
</feature>
<dbReference type="FunFam" id="1.10.10.10:FF:000265">
    <property type="entry name" value="Cell division control protein"/>
    <property type="match status" value="1"/>
</dbReference>
<dbReference type="Proteomes" id="UP000030742">
    <property type="component" value="Unassembled WGS sequence"/>
</dbReference>
<dbReference type="InterPro" id="IPR049945">
    <property type="entry name" value="AAA_22"/>
</dbReference>
<dbReference type="OMA" id="WPTDEVY"/>
<evidence type="ECO:0000256" key="5">
    <source>
        <dbReference type="ARBA" id="ARBA00023242"/>
    </source>
</evidence>
<keyword evidence="5" id="KW-0539">Nucleus</keyword>
<dbReference type="PANTHER" id="PTHR10763:SF26">
    <property type="entry name" value="CELL DIVISION CONTROL PROTEIN 6 HOMOLOG"/>
    <property type="match status" value="1"/>
</dbReference>
<protein>
    <recommendedName>
        <fullName evidence="15">Cell division control protein</fullName>
    </recommendedName>
</protein>
<dbReference type="InterPro" id="IPR050311">
    <property type="entry name" value="ORC1/CDC6"/>
</dbReference>
<evidence type="ECO:0000259" key="8">
    <source>
        <dbReference type="SMART" id="SM00382"/>
    </source>
</evidence>
<sequence length="547" mass="61204">MASSTRLTRSSARKLMTKKADSLKSPTSEHKGCSLRNEAAVTFPKAADLQKTPTKHKASCEVEYGYISSVTPPKQTRTHATDVDSVKTPSSLFKNLSLKSPVKKPRSTNTKKSLFEACNQEEGVEKLENEAAEQLEKPKTQYQNARRALHSQTPTDMPGREKEIEDIRNFIEEHIENGTSGSIYISGPPGTGKTASLNLILEDKGISSLIQKIYINCTSIKSATSVYSRLNKELCIKVNGKSEKDNLSAFERYLKKKHKPILIVLDEIDQLETKNHSILYTIFEWPSRLDSKIILVGIANALDLTDRTLPRLQARCDLKPKLLHFAPYTKEQIVCIFTSRLKAAGVFEVFSSVAIQMLAGKVASISGDVRRALDIGRRVVELIDENKTSDILKSVENFTADLKPTENGTKKVNLQEVVSVLNNVYGTTQNLTVDSEEAFPLQQKIIICTLLLMRRKAKNKDITVGRLHEVYSRVCKKRNVTAVDQAEFAGLCDLIETKGIIRVIRKKEPRMHKVSLEWNENEVSDALKDKQLMSTILDDESCLVGNL</sequence>
<dbReference type="InterPro" id="IPR036390">
    <property type="entry name" value="WH_DNA-bd_sf"/>
</dbReference>
<keyword evidence="6" id="KW-0131">Cell cycle</keyword>
<dbReference type="GO" id="GO:0003688">
    <property type="term" value="F:DNA replication origin binding"/>
    <property type="evidence" value="ECO:0007669"/>
    <property type="project" value="TreeGrafter"/>
</dbReference>